<proteinExistence type="predicted"/>
<sequence length="59" mass="7302">MIDRYPEPEDWYRVRFSDEVHWGVGPHLKRFPHWDEFETRELAVEGWANISQQFINERV</sequence>
<evidence type="ECO:0000313" key="1">
    <source>
        <dbReference type="EMBL" id="KAF1971708.1"/>
    </source>
</evidence>
<gene>
    <name evidence="1" type="ORF">BU23DRAFT_645480</name>
</gene>
<keyword evidence="2" id="KW-1185">Reference proteome</keyword>
<reference evidence="1" key="1">
    <citation type="journal article" date="2020" name="Stud. Mycol.">
        <title>101 Dothideomycetes genomes: a test case for predicting lifestyles and emergence of pathogens.</title>
        <authorList>
            <person name="Haridas S."/>
            <person name="Albert R."/>
            <person name="Binder M."/>
            <person name="Bloem J."/>
            <person name="Labutti K."/>
            <person name="Salamov A."/>
            <person name="Andreopoulos B."/>
            <person name="Baker S."/>
            <person name="Barry K."/>
            <person name="Bills G."/>
            <person name="Bluhm B."/>
            <person name="Cannon C."/>
            <person name="Castanera R."/>
            <person name="Culley D."/>
            <person name="Daum C."/>
            <person name="Ezra D."/>
            <person name="Gonzalez J."/>
            <person name="Henrissat B."/>
            <person name="Kuo A."/>
            <person name="Liang C."/>
            <person name="Lipzen A."/>
            <person name="Lutzoni F."/>
            <person name="Magnuson J."/>
            <person name="Mondo S."/>
            <person name="Nolan M."/>
            <person name="Ohm R."/>
            <person name="Pangilinan J."/>
            <person name="Park H.-J."/>
            <person name="Ramirez L."/>
            <person name="Alfaro M."/>
            <person name="Sun H."/>
            <person name="Tritt A."/>
            <person name="Yoshinaga Y."/>
            <person name="Zwiers L.-H."/>
            <person name="Turgeon B."/>
            <person name="Goodwin S."/>
            <person name="Spatafora J."/>
            <person name="Crous P."/>
            <person name="Grigoriev I."/>
        </authorList>
    </citation>
    <scope>NUCLEOTIDE SEQUENCE</scope>
    <source>
        <strain evidence="1">CBS 107.79</strain>
    </source>
</reference>
<dbReference type="Proteomes" id="UP000800036">
    <property type="component" value="Unassembled WGS sequence"/>
</dbReference>
<evidence type="ECO:0000313" key="2">
    <source>
        <dbReference type="Proteomes" id="UP000800036"/>
    </source>
</evidence>
<organism evidence="1 2">
    <name type="scientific">Bimuria novae-zelandiae CBS 107.79</name>
    <dbReference type="NCBI Taxonomy" id="1447943"/>
    <lineage>
        <taxon>Eukaryota</taxon>
        <taxon>Fungi</taxon>
        <taxon>Dikarya</taxon>
        <taxon>Ascomycota</taxon>
        <taxon>Pezizomycotina</taxon>
        <taxon>Dothideomycetes</taxon>
        <taxon>Pleosporomycetidae</taxon>
        <taxon>Pleosporales</taxon>
        <taxon>Massarineae</taxon>
        <taxon>Didymosphaeriaceae</taxon>
        <taxon>Bimuria</taxon>
    </lineage>
</organism>
<protein>
    <submittedName>
        <fullName evidence="1">Uncharacterized protein</fullName>
    </submittedName>
</protein>
<dbReference type="EMBL" id="ML976691">
    <property type="protein sequence ID" value="KAF1971708.1"/>
    <property type="molecule type" value="Genomic_DNA"/>
</dbReference>
<dbReference type="AlphaFoldDB" id="A0A6A5V4C7"/>
<accession>A0A6A5V4C7</accession>
<dbReference type="OrthoDB" id="3943628at2759"/>
<name>A0A6A5V4C7_9PLEO</name>